<evidence type="ECO:0000256" key="3">
    <source>
        <dbReference type="SAM" id="MobiDB-lite"/>
    </source>
</evidence>
<dbReference type="AlphaFoldDB" id="A0A518AVQ4"/>
<keyword evidence="4" id="KW-0732">Signal</keyword>
<keyword evidence="6" id="KW-1185">Reference proteome</keyword>
<evidence type="ECO:0000256" key="4">
    <source>
        <dbReference type="SAM" id="SignalP"/>
    </source>
</evidence>
<dbReference type="RefSeq" id="WP_197528655.1">
    <property type="nucleotide sequence ID" value="NZ_CP036278.1"/>
</dbReference>
<organism evidence="5 6">
    <name type="scientific">Aeoliella mucimassa</name>
    <dbReference type="NCBI Taxonomy" id="2527972"/>
    <lineage>
        <taxon>Bacteria</taxon>
        <taxon>Pseudomonadati</taxon>
        <taxon>Planctomycetota</taxon>
        <taxon>Planctomycetia</taxon>
        <taxon>Pirellulales</taxon>
        <taxon>Lacipirellulaceae</taxon>
        <taxon>Aeoliella</taxon>
    </lineage>
</organism>
<dbReference type="CDD" id="cd08577">
    <property type="entry name" value="PI-PLCc_GDPD_SF_unchar3"/>
    <property type="match status" value="1"/>
</dbReference>
<feature type="signal peptide" evidence="4">
    <location>
        <begin position="1"/>
        <end position="22"/>
    </location>
</feature>
<dbReference type="EMBL" id="CP036278">
    <property type="protein sequence ID" value="QDU58781.1"/>
    <property type="molecule type" value="Genomic_DNA"/>
</dbReference>
<feature type="region of interest" description="Disordered" evidence="3">
    <location>
        <begin position="264"/>
        <end position="283"/>
    </location>
</feature>
<dbReference type="PANTHER" id="PTHR31571">
    <property type="entry name" value="ALTERED INHERITANCE OF MITOCHONDRIA PROTEIN 6"/>
    <property type="match status" value="1"/>
</dbReference>
<dbReference type="InterPro" id="IPR051236">
    <property type="entry name" value="HAT_RTT109-like"/>
</dbReference>
<evidence type="ECO:0000256" key="2">
    <source>
        <dbReference type="SAM" id="Coils"/>
    </source>
</evidence>
<dbReference type="InterPro" id="IPR017946">
    <property type="entry name" value="PLC-like_Pdiesterase_TIM-brl"/>
</dbReference>
<feature type="compositionally biased region" description="Low complexity" evidence="3">
    <location>
        <begin position="267"/>
        <end position="283"/>
    </location>
</feature>
<feature type="chain" id="PRO_5022205454" description="Altered inheritance of mitochondria protein 6" evidence="4">
    <location>
        <begin position="23"/>
        <end position="283"/>
    </location>
</feature>
<sequence length="283" mass="31981" precursor="true">MVLLRFLCSVTLVLLLATSAVGEDPTPLPKAHAHNDYYHNPPLIDALDHGFCSVEADIFFLQGKLLVGHSLLELDERRTLEAAYLEPLKARVEANDGRVFKEGPPFMLLIDIKQDAAATYAELERVLANYRDMLSRWEDGEYHQGAIQIVISGDRPRREIKASNPRYVGIDGRVGDLDSSDAADLMPLISDRWGSHFEWNGKGEIPAAERDKLRRIVAQAHDKQRRVRFWATPETPEMWQQLLDADVDHINTDKLDKLQSFLLEADPQLPTEQPQPEQPSAGE</sequence>
<proteinExistence type="predicted"/>
<evidence type="ECO:0000313" key="6">
    <source>
        <dbReference type="Proteomes" id="UP000315750"/>
    </source>
</evidence>
<dbReference type="Proteomes" id="UP000315750">
    <property type="component" value="Chromosome"/>
</dbReference>
<keyword evidence="2" id="KW-0175">Coiled coil</keyword>
<reference evidence="5 6" key="1">
    <citation type="submission" date="2019-02" db="EMBL/GenBank/DDBJ databases">
        <title>Deep-cultivation of Planctomycetes and their phenomic and genomic characterization uncovers novel biology.</title>
        <authorList>
            <person name="Wiegand S."/>
            <person name="Jogler M."/>
            <person name="Boedeker C."/>
            <person name="Pinto D."/>
            <person name="Vollmers J."/>
            <person name="Rivas-Marin E."/>
            <person name="Kohn T."/>
            <person name="Peeters S.H."/>
            <person name="Heuer A."/>
            <person name="Rast P."/>
            <person name="Oberbeckmann S."/>
            <person name="Bunk B."/>
            <person name="Jeske O."/>
            <person name="Meyerdierks A."/>
            <person name="Storesund J.E."/>
            <person name="Kallscheuer N."/>
            <person name="Luecker S."/>
            <person name="Lage O.M."/>
            <person name="Pohl T."/>
            <person name="Merkel B.J."/>
            <person name="Hornburger P."/>
            <person name="Mueller R.-W."/>
            <person name="Bruemmer F."/>
            <person name="Labrenz M."/>
            <person name="Spormann A.M."/>
            <person name="Op den Camp H."/>
            <person name="Overmann J."/>
            <person name="Amann R."/>
            <person name="Jetten M.S.M."/>
            <person name="Mascher T."/>
            <person name="Medema M.H."/>
            <person name="Devos D.P."/>
            <person name="Kaster A.-K."/>
            <person name="Ovreas L."/>
            <person name="Rohde M."/>
            <person name="Galperin M.Y."/>
            <person name="Jogler C."/>
        </authorList>
    </citation>
    <scope>NUCLEOTIDE SEQUENCE [LARGE SCALE GENOMIC DNA]</scope>
    <source>
        <strain evidence="5 6">Pan181</strain>
    </source>
</reference>
<gene>
    <name evidence="5" type="ORF">Pan181_50210</name>
</gene>
<protein>
    <recommendedName>
        <fullName evidence="1">Altered inheritance of mitochondria protein 6</fullName>
    </recommendedName>
</protein>
<evidence type="ECO:0000313" key="5">
    <source>
        <dbReference type="EMBL" id="QDU58781.1"/>
    </source>
</evidence>
<dbReference type="PANTHER" id="PTHR31571:SF1">
    <property type="entry name" value="ALTERED INHERITANCE OF MITOCHONDRIA PROTEIN 6"/>
    <property type="match status" value="1"/>
</dbReference>
<dbReference type="Gene3D" id="3.20.20.190">
    <property type="entry name" value="Phosphatidylinositol (PI) phosphodiesterase"/>
    <property type="match status" value="1"/>
</dbReference>
<dbReference type="Pfam" id="PF13653">
    <property type="entry name" value="GDPD_2"/>
    <property type="match status" value="1"/>
</dbReference>
<dbReference type="GO" id="GO:0006629">
    <property type="term" value="P:lipid metabolic process"/>
    <property type="evidence" value="ECO:0007669"/>
    <property type="project" value="InterPro"/>
</dbReference>
<evidence type="ECO:0000256" key="1">
    <source>
        <dbReference type="ARBA" id="ARBA00014286"/>
    </source>
</evidence>
<dbReference type="KEGG" id="amuc:Pan181_50210"/>
<dbReference type="GO" id="GO:0008081">
    <property type="term" value="F:phosphoric diester hydrolase activity"/>
    <property type="evidence" value="ECO:0007669"/>
    <property type="project" value="InterPro"/>
</dbReference>
<dbReference type="InterPro" id="IPR039559">
    <property type="entry name" value="AIM6_PI-PLC-like_dom"/>
</dbReference>
<feature type="coiled-coil region" evidence="2">
    <location>
        <begin position="113"/>
        <end position="140"/>
    </location>
</feature>
<accession>A0A518AVQ4</accession>
<name>A0A518AVQ4_9BACT</name>
<dbReference type="SUPFAM" id="SSF51695">
    <property type="entry name" value="PLC-like phosphodiesterases"/>
    <property type="match status" value="1"/>
</dbReference>